<name>A0A385D3R6_9CAUD</name>
<evidence type="ECO:0000256" key="1">
    <source>
        <dbReference type="ARBA" id="ARBA00007039"/>
    </source>
</evidence>
<dbReference type="PRINTS" id="PR00127">
    <property type="entry name" value="CLPPROTEASEP"/>
</dbReference>
<dbReference type="InterPro" id="IPR001907">
    <property type="entry name" value="ClpP"/>
</dbReference>
<dbReference type="GO" id="GO:0004252">
    <property type="term" value="F:serine-type endopeptidase activity"/>
    <property type="evidence" value="ECO:0007669"/>
    <property type="project" value="InterPro"/>
</dbReference>
<dbReference type="PANTHER" id="PTHR10381">
    <property type="entry name" value="ATP-DEPENDENT CLP PROTEASE PROTEOLYTIC SUBUNIT"/>
    <property type="match status" value="1"/>
</dbReference>
<evidence type="ECO:0000256" key="3">
    <source>
        <dbReference type="ARBA" id="ARBA00022801"/>
    </source>
</evidence>
<dbReference type="GO" id="GO:0051117">
    <property type="term" value="F:ATPase binding"/>
    <property type="evidence" value="ECO:0007669"/>
    <property type="project" value="TreeGrafter"/>
</dbReference>
<keyword evidence="2" id="KW-0963">Cytoplasm</keyword>
<evidence type="ECO:0000313" key="4">
    <source>
        <dbReference type="EMBL" id="AXQ52699.1"/>
    </source>
</evidence>
<proteinExistence type="inferred from homology"/>
<dbReference type="GO" id="GO:0004176">
    <property type="term" value="F:ATP-dependent peptidase activity"/>
    <property type="evidence" value="ECO:0007669"/>
    <property type="project" value="InterPro"/>
</dbReference>
<dbReference type="EMBL" id="MH697587">
    <property type="protein sequence ID" value="AXQ52699.1"/>
    <property type="molecule type" value="Genomic_DNA"/>
</dbReference>
<evidence type="ECO:0000313" key="5">
    <source>
        <dbReference type="Proteomes" id="UP000263300"/>
    </source>
</evidence>
<accession>A0A385D3R6</accession>
<keyword evidence="4" id="KW-0645">Protease</keyword>
<dbReference type="GO" id="GO:0009368">
    <property type="term" value="C:endopeptidase Clp complex"/>
    <property type="evidence" value="ECO:0007669"/>
    <property type="project" value="TreeGrafter"/>
</dbReference>
<dbReference type="InterPro" id="IPR029045">
    <property type="entry name" value="ClpP/crotonase-like_dom_sf"/>
</dbReference>
<dbReference type="Proteomes" id="UP000263300">
    <property type="component" value="Segment"/>
</dbReference>
<comment type="similarity">
    <text evidence="1">Belongs to the peptidase S14 family.</text>
</comment>
<reference evidence="4 5" key="1">
    <citation type="submission" date="2018-07" db="EMBL/GenBank/DDBJ databases">
        <authorList>
            <person name="Billings M."/>
            <person name="Bovender A."/>
            <person name="Brown J."/>
            <person name="Buchanan C."/>
            <person name="Burns J."/>
            <person name="Cash A."/>
            <person name="Curtis S."/>
            <person name="Johnson C."/>
            <person name="Jones C."/>
            <person name="Kelnhofer D."/>
            <person name="Killilee J."/>
            <person name="Moore A."/>
            <person name="Norton M."/>
            <person name="Rood D."/>
            <person name="Salvo H."/>
            <person name="Weatherman E."/>
            <person name="Winchel S."/>
            <person name="Wood S."/>
            <person name="Eckardt M.A."/>
            <person name="Gainey M.D."/>
            <person name="Wallen J.R."/>
            <person name="Garlena R.A."/>
            <person name="Russell D.A."/>
            <person name="Pope W.H."/>
            <person name="Jacobs-Sera D."/>
            <person name="Hatfull G.F."/>
        </authorList>
    </citation>
    <scope>NUCLEOTIDE SEQUENCE [LARGE SCALE GENOMIC DNA]</scope>
</reference>
<organism evidence="4 5">
    <name type="scientific">Mycobacterium phage IPhane7</name>
    <dbReference type="NCBI Taxonomy" id="2301552"/>
    <lineage>
        <taxon>Viruses</taxon>
        <taxon>Duplodnaviria</taxon>
        <taxon>Heunggongvirae</taxon>
        <taxon>Uroviricota</taxon>
        <taxon>Caudoviricetes</taxon>
        <taxon>Vilmaviridae</taxon>
        <taxon>Mclasvirinae</taxon>
        <taxon>Bongovirus</taxon>
        <taxon>Bongovirus bongo</taxon>
    </lineage>
</organism>
<gene>
    <name evidence="4" type="primary">58</name>
    <name evidence="4" type="ORF">SEA_IPHANE7_58</name>
</gene>
<dbReference type="Pfam" id="PF00574">
    <property type="entry name" value="CLP_protease"/>
    <property type="match status" value="1"/>
</dbReference>
<dbReference type="Gene3D" id="3.90.226.10">
    <property type="entry name" value="2-enoyl-CoA Hydratase, Chain A, domain 1"/>
    <property type="match status" value="1"/>
</dbReference>
<dbReference type="InterPro" id="IPR023562">
    <property type="entry name" value="ClpP/TepA"/>
</dbReference>
<dbReference type="PANTHER" id="PTHR10381:SF70">
    <property type="entry name" value="ATP-DEPENDENT CLP PROTEASE PROTEOLYTIC SUBUNIT"/>
    <property type="match status" value="1"/>
</dbReference>
<sequence length="195" mass="21848">MSEDCDEFTSQESTYVVVKDGGTTTIKYYFRGYIDQEKVSPFIETMFFWDAEYPDSNWDITINSEGGEIFPSIAAYGALSGYSARKEGGHLITTRVAGLAASGGELLFQAGDIRVGGLMDMLMIHQPLCSYEDTSVSKIRADLDRADEWTHRLALIHAERSHLSVEEFLDKVKQGDWWMFADEAVELGFADEVLS</sequence>
<dbReference type="SUPFAM" id="SSF52096">
    <property type="entry name" value="ClpP/crotonase"/>
    <property type="match status" value="1"/>
</dbReference>
<evidence type="ECO:0000256" key="2">
    <source>
        <dbReference type="ARBA" id="ARBA00022490"/>
    </source>
</evidence>
<protein>
    <submittedName>
        <fullName evidence="4">ClpP-like protease</fullName>
    </submittedName>
</protein>
<keyword evidence="3" id="KW-0378">Hydrolase</keyword>
<dbReference type="GO" id="GO:0006515">
    <property type="term" value="P:protein quality control for misfolded or incompletely synthesized proteins"/>
    <property type="evidence" value="ECO:0007669"/>
    <property type="project" value="TreeGrafter"/>
</dbReference>